<sequence>MSVAISPDGKTLVSSSADKTVKIWQLSTGKELYELRGYSAEISSVTISPNGTIARLNYGIWQREEKLLL</sequence>
<dbReference type="STRING" id="1921803.NIES593_10575"/>
<evidence type="ECO:0000313" key="2">
    <source>
        <dbReference type="EMBL" id="OKH23270.1"/>
    </source>
</evidence>
<dbReference type="PROSITE" id="PS50294">
    <property type="entry name" value="WD_REPEATS_REGION"/>
    <property type="match status" value="1"/>
</dbReference>
<dbReference type="InterPro" id="IPR011047">
    <property type="entry name" value="Quinoprotein_ADH-like_sf"/>
</dbReference>
<name>A0A1U7HI57_9CYAN</name>
<gene>
    <name evidence="2" type="ORF">NIES593_10575</name>
</gene>
<dbReference type="SUPFAM" id="SSF50998">
    <property type="entry name" value="Quinoprotein alcohol dehydrogenase-like"/>
    <property type="match status" value="1"/>
</dbReference>
<dbReference type="InterPro" id="IPR001680">
    <property type="entry name" value="WD40_rpt"/>
</dbReference>
<dbReference type="Proteomes" id="UP000186868">
    <property type="component" value="Unassembled WGS sequence"/>
</dbReference>
<dbReference type="PANTHER" id="PTHR19879:SF9">
    <property type="entry name" value="TRANSCRIPTION INITIATION FACTOR TFIID SUBUNIT 5"/>
    <property type="match status" value="1"/>
</dbReference>
<dbReference type="AlphaFoldDB" id="A0A1U7HI57"/>
<keyword evidence="1" id="KW-0853">WD repeat</keyword>
<comment type="caution">
    <text evidence="2">The sequence shown here is derived from an EMBL/GenBank/DDBJ whole genome shotgun (WGS) entry which is preliminary data.</text>
</comment>
<dbReference type="EMBL" id="MRCB01000010">
    <property type="protein sequence ID" value="OKH23270.1"/>
    <property type="molecule type" value="Genomic_DNA"/>
</dbReference>
<keyword evidence="3" id="KW-1185">Reference proteome</keyword>
<dbReference type="Gene3D" id="2.130.10.10">
    <property type="entry name" value="YVTN repeat-like/Quinoprotein amine dehydrogenase"/>
    <property type="match status" value="1"/>
</dbReference>
<dbReference type="PROSITE" id="PS50082">
    <property type="entry name" value="WD_REPEATS_2"/>
    <property type="match status" value="1"/>
</dbReference>
<evidence type="ECO:0000313" key="3">
    <source>
        <dbReference type="Proteomes" id="UP000186868"/>
    </source>
</evidence>
<evidence type="ECO:0000256" key="1">
    <source>
        <dbReference type="PROSITE-ProRule" id="PRU00221"/>
    </source>
</evidence>
<dbReference type="InterPro" id="IPR015943">
    <property type="entry name" value="WD40/YVTN_repeat-like_dom_sf"/>
</dbReference>
<accession>A0A1U7HI57</accession>
<protein>
    <submittedName>
        <fullName evidence="2">Uncharacterized protein</fullName>
    </submittedName>
</protein>
<dbReference type="PANTHER" id="PTHR19879">
    <property type="entry name" value="TRANSCRIPTION INITIATION FACTOR TFIID"/>
    <property type="match status" value="1"/>
</dbReference>
<feature type="repeat" description="WD" evidence="1">
    <location>
        <begin position="1"/>
        <end position="34"/>
    </location>
</feature>
<reference evidence="2 3" key="1">
    <citation type="submission" date="2016-11" db="EMBL/GenBank/DDBJ databases">
        <title>Draft Genome Sequences of Nine Cyanobacterial Strains from Diverse Habitats.</title>
        <authorList>
            <person name="Zhu T."/>
            <person name="Hou S."/>
            <person name="Lu X."/>
            <person name="Hess W.R."/>
        </authorList>
    </citation>
    <scope>NUCLEOTIDE SEQUENCE [LARGE SCALE GENOMIC DNA]</scope>
    <source>
        <strain evidence="2 3">NIES-593</strain>
    </source>
</reference>
<proteinExistence type="predicted"/>
<organism evidence="2 3">
    <name type="scientific">Hydrococcus rivularis NIES-593</name>
    <dbReference type="NCBI Taxonomy" id="1921803"/>
    <lineage>
        <taxon>Bacteria</taxon>
        <taxon>Bacillati</taxon>
        <taxon>Cyanobacteriota</taxon>
        <taxon>Cyanophyceae</taxon>
        <taxon>Pleurocapsales</taxon>
        <taxon>Hydrococcaceae</taxon>
        <taxon>Hydrococcus</taxon>
    </lineage>
</organism>
<dbReference type="Pfam" id="PF00400">
    <property type="entry name" value="WD40"/>
    <property type="match status" value="2"/>
</dbReference>